<gene>
    <name evidence="2" type="primary">LOC112280216</name>
    <name evidence="1" type="ORF">PHYPA_001838</name>
</gene>
<proteinExistence type="predicted"/>
<dbReference type="OrthoDB" id="17536at2759"/>
<reference evidence="2" key="3">
    <citation type="submission" date="2020-12" db="UniProtKB">
        <authorList>
            <consortium name="EnsemblPlants"/>
        </authorList>
    </citation>
    <scope>IDENTIFICATION</scope>
</reference>
<dbReference type="Proteomes" id="UP000006727">
    <property type="component" value="Chromosome 1"/>
</dbReference>
<dbReference type="PANTHER" id="PTHR37227:SF2">
    <property type="entry name" value="OS01G0219000 PROTEIN"/>
    <property type="match status" value="1"/>
</dbReference>
<evidence type="ECO:0000313" key="2">
    <source>
        <dbReference type="EnsemblPlants" id="Pp3c1_39830V3.1"/>
    </source>
</evidence>
<protein>
    <submittedName>
        <fullName evidence="1 2">Uncharacterized protein</fullName>
    </submittedName>
</protein>
<dbReference type="Gramene" id="Pp3c1_39830V3.2">
    <property type="protein sequence ID" value="Pp3c1_39830V3.2"/>
    <property type="gene ID" value="Pp3c1_39830"/>
</dbReference>
<dbReference type="AlphaFoldDB" id="A0A2K1LBL8"/>
<dbReference type="RefSeq" id="XP_024371214.1">
    <property type="nucleotide sequence ID" value="XM_024515446.2"/>
</dbReference>
<organism evidence="1">
    <name type="scientific">Physcomitrium patens</name>
    <name type="common">Spreading-leaved earth moss</name>
    <name type="synonym">Physcomitrella patens</name>
    <dbReference type="NCBI Taxonomy" id="3218"/>
    <lineage>
        <taxon>Eukaryota</taxon>
        <taxon>Viridiplantae</taxon>
        <taxon>Streptophyta</taxon>
        <taxon>Embryophyta</taxon>
        <taxon>Bryophyta</taxon>
        <taxon>Bryophytina</taxon>
        <taxon>Bryopsida</taxon>
        <taxon>Funariidae</taxon>
        <taxon>Funariales</taxon>
        <taxon>Funariaceae</taxon>
        <taxon>Physcomitrium</taxon>
    </lineage>
</organism>
<dbReference type="EnsemblPlants" id="Pp3c1_39830V3.2">
    <property type="protein sequence ID" value="Pp3c1_39830V3.2"/>
    <property type="gene ID" value="Pp3c1_39830"/>
</dbReference>
<reference evidence="1 3" key="1">
    <citation type="journal article" date="2008" name="Science">
        <title>The Physcomitrella genome reveals evolutionary insights into the conquest of land by plants.</title>
        <authorList>
            <person name="Rensing S."/>
            <person name="Lang D."/>
            <person name="Zimmer A."/>
            <person name="Terry A."/>
            <person name="Salamov A."/>
            <person name="Shapiro H."/>
            <person name="Nishiyama T."/>
            <person name="Perroud P.-F."/>
            <person name="Lindquist E."/>
            <person name="Kamisugi Y."/>
            <person name="Tanahashi T."/>
            <person name="Sakakibara K."/>
            <person name="Fujita T."/>
            <person name="Oishi K."/>
            <person name="Shin-I T."/>
            <person name="Kuroki Y."/>
            <person name="Toyoda A."/>
            <person name="Suzuki Y."/>
            <person name="Hashimoto A."/>
            <person name="Yamaguchi K."/>
            <person name="Sugano A."/>
            <person name="Kohara Y."/>
            <person name="Fujiyama A."/>
            <person name="Anterola A."/>
            <person name="Aoki S."/>
            <person name="Ashton N."/>
            <person name="Barbazuk W.B."/>
            <person name="Barker E."/>
            <person name="Bennetzen J."/>
            <person name="Bezanilla M."/>
            <person name="Blankenship R."/>
            <person name="Cho S.H."/>
            <person name="Dutcher S."/>
            <person name="Estelle M."/>
            <person name="Fawcett J.A."/>
            <person name="Gundlach H."/>
            <person name="Hanada K."/>
            <person name="Heyl A."/>
            <person name="Hicks K.A."/>
            <person name="Hugh J."/>
            <person name="Lohr M."/>
            <person name="Mayer K."/>
            <person name="Melkozernov A."/>
            <person name="Murata T."/>
            <person name="Nelson D."/>
            <person name="Pils B."/>
            <person name="Prigge M."/>
            <person name="Reiss B."/>
            <person name="Renner T."/>
            <person name="Rombauts S."/>
            <person name="Rushton P."/>
            <person name="Sanderfoot A."/>
            <person name="Schween G."/>
            <person name="Shiu S.-H."/>
            <person name="Stueber K."/>
            <person name="Theodoulou F.L."/>
            <person name="Tu H."/>
            <person name="Van de Peer Y."/>
            <person name="Verrier P.J."/>
            <person name="Waters E."/>
            <person name="Wood A."/>
            <person name="Yang L."/>
            <person name="Cove D."/>
            <person name="Cuming A."/>
            <person name="Hasebe M."/>
            <person name="Lucas S."/>
            <person name="Mishler D.B."/>
            <person name="Reski R."/>
            <person name="Grigoriev I."/>
            <person name="Quatrano R.S."/>
            <person name="Boore J.L."/>
        </authorList>
    </citation>
    <scope>NUCLEOTIDE SEQUENCE [LARGE SCALE GENOMIC DNA]</scope>
    <source>
        <strain evidence="2 3">cv. Gransden 2004</strain>
    </source>
</reference>
<name>A0A2K1LBL8_PHYPA</name>
<reference evidence="1 3" key="2">
    <citation type="journal article" date="2018" name="Plant J.">
        <title>The Physcomitrella patens chromosome-scale assembly reveals moss genome structure and evolution.</title>
        <authorList>
            <person name="Lang D."/>
            <person name="Ullrich K.K."/>
            <person name="Murat F."/>
            <person name="Fuchs J."/>
            <person name="Jenkins J."/>
            <person name="Haas F.B."/>
            <person name="Piednoel M."/>
            <person name="Gundlach H."/>
            <person name="Van Bel M."/>
            <person name="Meyberg R."/>
            <person name="Vives C."/>
            <person name="Morata J."/>
            <person name="Symeonidi A."/>
            <person name="Hiss M."/>
            <person name="Muchero W."/>
            <person name="Kamisugi Y."/>
            <person name="Saleh O."/>
            <person name="Blanc G."/>
            <person name="Decker E.L."/>
            <person name="van Gessel N."/>
            <person name="Grimwood J."/>
            <person name="Hayes R.D."/>
            <person name="Graham S.W."/>
            <person name="Gunter L.E."/>
            <person name="McDaniel S.F."/>
            <person name="Hoernstein S.N.W."/>
            <person name="Larsson A."/>
            <person name="Li F.W."/>
            <person name="Perroud P.F."/>
            <person name="Phillips J."/>
            <person name="Ranjan P."/>
            <person name="Rokshar D.S."/>
            <person name="Rothfels C.J."/>
            <person name="Schneider L."/>
            <person name="Shu S."/>
            <person name="Stevenson D.W."/>
            <person name="Thummler F."/>
            <person name="Tillich M."/>
            <person name="Villarreal Aguilar J.C."/>
            <person name="Widiez T."/>
            <person name="Wong G.K."/>
            <person name="Wymore A."/>
            <person name="Zhang Y."/>
            <person name="Zimmer A.D."/>
            <person name="Quatrano R.S."/>
            <person name="Mayer K.F.X."/>
            <person name="Goodstein D."/>
            <person name="Casacuberta J.M."/>
            <person name="Vandepoele K."/>
            <person name="Reski R."/>
            <person name="Cuming A.C."/>
            <person name="Tuskan G.A."/>
            <person name="Maumus F."/>
            <person name="Salse J."/>
            <person name="Schmutz J."/>
            <person name="Rensing S.A."/>
        </authorList>
    </citation>
    <scope>NUCLEOTIDE SEQUENCE [LARGE SCALE GENOMIC DNA]</scope>
    <source>
        <strain evidence="2 3">cv. Gransden 2004</strain>
    </source>
</reference>
<dbReference type="Gramene" id="Pp3c1_39830V3.1">
    <property type="protein sequence ID" value="Pp3c1_39830V3.1"/>
    <property type="gene ID" value="Pp3c1_39830"/>
</dbReference>
<dbReference type="EMBL" id="ABEU02000001">
    <property type="protein sequence ID" value="PNR63412.1"/>
    <property type="molecule type" value="Genomic_DNA"/>
</dbReference>
<accession>A0A2K1LBL8</accession>
<dbReference type="PaxDb" id="3218-PP1S163_80V6.1"/>
<keyword evidence="3" id="KW-1185">Reference proteome</keyword>
<evidence type="ECO:0000313" key="1">
    <source>
        <dbReference type="EMBL" id="PNR63412.1"/>
    </source>
</evidence>
<dbReference type="GeneID" id="112280216"/>
<dbReference type="EnsemblPlants" id="Pp3c1_39830V3.1">
    <property type="protein sequence ID" value="Pp3c1_39830V3.1"/>
    <property type="gene ID" value="Pp3c1_39830"/>
</dbReference>
<dbReference type="PANTHER" id="PTHR37227">
    <property type="entry name" value="OS01G0219000 PROTEIN"/>
    <property type="match status" value="1"/>
</dbReference>
<dbReference type="OMA" id="LCVSWPD"/>
<sequence length="268" mass="29141">MAGMPDPLTDLPPPSRFDPDELNAFAASDVQPSPPLIVWAPWAKTLLQSGVLQPQLALFCVSDVGIHLLHQIPNKRIVGSIVLPEISMVNNEIEPSPHNKECYLYAVDSQASVVFASIQYAIPPESATIWTKSLFQAIRPERVLIMDGISTLHFRGKLSADEPLLFLLETSASKKGKKNKDSIAPYYPSGSLVDGVAAALITHCQLRALRAELLMSWPTADTSVVNQLASALQNVCQQALANNVIIDFIAAAKSIAGRRLLSDSEIYM</sequence>
<evidence type="ECO:0000313" key="3">
    <source>
        <dbReference type="Proteomes" id="UP000006727"/>
    </source>
</evidence>